<dbReference type="GO" id="GO:0005743">
    <property type="term" value="C:mitochondrial inner membrane"/>
    <property type="evidence" value="ECO:0007669"/>
    <property type="project" value="UniProtKB-SubCell"/>
</dbReference>
<dbReference type="Pfam" id="PF02096">
    <property type="entry name" value="60KD_IMP"/>
    <property type="match status" value="1"/>
</dbReference>
<evidence type="ECO:0000256" key="8">
    <source>
        <dbReference type="ARBA" id="ARBA00023136"/>
    </source>
</evidence>
<evidence type="ECO:0000256" key="2">
    <source>
        <dbReference type="ARBA" id="ARBA00009877"/>
    </source>
</evidence>
<evidence type="ECO:0000256" key="5">
    <source>
        <dbReference type="ARBA" id="ARBA00022946"/>
    </source>
</evidence>
<reference evidence="13" key="1">
    <citation type="journal article" date="2012" name="MBio">
        <title>Comparative genome analysis of Trichophyton rubrum and related dermatophytes reveals candidate genes involved in infection.</title>
        <authorList>
            <person name="Martinez D.A."/>
            <person name="Oliver B.G."/>
            <person name="Graeser Y."/>
            <person name="Goldberg J.M."/>
            <person name="Li W."/>
            <person name="Martinez-Rossi N.M."/>
            <person name="Monod M."/>
            <person name="Shelest E."/>
            <person name="Barton R.C."/>
            <person name="Birch E."/>
            <person name="Brakhage A.A."/>
            <person name="Chen Z."/>
            <person name="Gurr S.J."/>
            <person name="Heiman D."/>
            <person name="Heitman J."/>
            <person name="Kosti I."/>
            <person name="Rossi A."/>
            <person name="Saif S."/>
            <person name="Samalova M."/>
            <person name="Saunders C.W."/>
            <person name="Shea T."/>
            <person name="Summerbell R.C."/>
            <person name="Xu J."/>
            <person name="Young S."/>
            <person name="Zeng Q."/>
            <person name="Birren B.W."/>
            <person name="Cuomo C.A."/>
            <person name="White T.C."/>
        </authorList>
    </citation>
    <scope>NUCLEOTIDE SEQUENCE [LARGE SCALE GENOMIC DNA]</scope>
    <source>
        <strain evidence="13">ATCC MYA-4604 / CBS 118893</strain>
    </source>
</reference>
<dbReference type="CDD" id="cd20069">
    <property type="entry name" value="5TM_Oxa1-like"/>
    <property type="match status" value="1"/>
</dbReference>
<keyword evidence="3 9" id="KW-0812">Transmembrane</keyword>
<dbReference type="GO" id="GO:0032979">
    <property type="term" value="P:protein insertion into mitochondrial inner membrane from matrix"/>
    <property type="evidence" value="ECO:0007669"/>
    <property type="project" value="TreeGrafter"/>
</dbReference>
<dbReference type="InParanoid" id="E4URY3"/>
<dbReference type="InterPro" id="IPR028055">
    <property type="entry name" value="YidC/Oxa/ALB_C"/>
</dbReference>
<gene>
    <name evidence="12" type="ORF">MGYG_04244</name>
</gene>
<keyword evidence="6" id="KW-1133">Transmembrane helix</keyword>
<comment type="similarity">
    <text evidence="2 9">Belongs to the OXA1/ALB3/YidC family.</text>
</comment>
<protein>
    <submittedName>
        <fullName evidence="12">Inner membrane protein OXA1</fullName>
    </submittedName>
</protein>
<evidence type="ECO:0000256" key="6">
    <source>
        <dbReference type="ARBA" id="ARBA00022989"/>
    </source>
</evidence>
<feature type="domain" description="Membrane insertase YidC/Oxa/ALB C-terminal" evidence="11">
    <location>
        <begin position="152"/>
        <end position="346"/>
    </location>
</feature>
<dbReference type="GeneID" id="10029358"/>
<evidence type="ECO:0000259" key="11">
    <source>
        <dbReference type="Pfam" id="PF02096"/>
    </source>
</evidence>
<dbReference type="GO" id="GO:0032977">
    <property type="term" value="F:membrane insertase activity"/>
    <property type="evidence" value="ECO:0007669"/>
    <property type="project" value="InterPro"/>
</dbReference>
<dbReference type="PANTHER" id="PTHR12428">
    <property type="entry name" value="OXA1"/>
    <property type="match status" value="1"/>
</dbReference>
<name>E4URY3_ARTGP</name>
<evidence type="ECO:0000313" key="12">
    <source>
        <dbReference type="EMBL" id="EFR01240.1"/>
    </source>
</evidence>
<dbReference type="AlphaFoldDB" id="E4URY3"/>
<evidence type="ECO:0000256" key="1">
    <source>
        <dbReference type="ARBA" id="ARBA00004448"/>
    </source>
</evidence>
<keyword evidence="8" id="KW-0472">Membrane</keyword>
<dbReference type="OrthoDB" id="2148490at2759"/>
<evidence type="ECO:0000256" key="3">
    <source>
        <dbReference type="ARBA" id="ARBA00022692"/>
    </source>
</evidence>
<dbReference type="STRING" id="535722.E4URY3"/>
<sequence length="485" mass="52684">MLSRAGIRHSRAITQSPILRSAQSQRQFSSLNPARNFQLRSSLIGGNGSALNAIRTARSSGAIKISPRFASTAATPSAIDTATGESTTNTVPETITSGSDALSGGSLTDIDLSLIPEKIGYLKELGLDYGWGPSSMVQFLLETLHITGGLPWWGATVAAAVLIRVALFKSILSASEVSGKLHAIKPLATPIRERMLHCARENDNVGALKAKQELSALNEQHGVKPWKAFVPLIQVPLGFGCFRVLRGMSALPVPGLDSESVLWLHSVTMSDPFYALPVATSAMMFLALKRGGDAGTSNLTNSPLGKAMLYGLPAITMATMSFWPGILQLYFLTTGFLSMCQAYLMTSPRFRKLVGLGPLPSNKPASQDSFTPAPSRIRTISTTATPEPKPEVYTPPQNVSFIDRAMEGVKTAYKDTVKDAQDKMEGLTGGKEEIDSTGRMPRLNKKELENAKAYEERRKAELRAERELKNQQLRAKYMRKAEQRE</sequence>
<dbReference type="OMA" id="PLGFGCY"/>
<dbReference type="VEuPathDB" id="FungiDB:MGYG_04244"/>
<feature type="compositionally biased region" description="Basic and acidic residues" evidence="10">
    <location>
        <begin position="444"/>
        <end position="469"/>
    </location>
</feature>
<dbReference type="InterPro" id="IPR001708">
    <property type="entry name" value="YidC/ALB3/OXA1/COX18"/>
</dbReference>
<dbReference type="Proteomes" id="UP000002669">
    <property type="component" value="Unassembled WGS sequence"/>
</dbReference>
<dbReference type="PANTHER" id="PTHR12428:SF66">
    <property type="entry name" value="MITOCHONDRIAL INNER MEMBRANE PROTEIN OXA1L"/>
    <property type="match status" value="1"/>
</dbReference>
<keyword evidence="4" id="KW-0999">Mitochondrion inner membrane</keyword>
<keyword evidence="13" id="KW-1185">Reference proteome</keyword>
<keyword evidence="7" id="KW-0496">Mitochondrion</keyword>
<evidence type="ECO:0000313" key="13">
    <source>
        <dbReference type="Proteomes" id="UP000002669"/>
    </source>
</evidence>
<proteinExistence type="inferred from homology"/>
<evidence type="ECO:0000256" key="10">
    <source>
        <dbReference type="SAM" id="MobiDB-lite"/>
    </source>
</evidence>
<dbReference type="HOGENOM" id="CLU_029282_5_0_1"/>
<evidence type="ECO:0000256" key="4">
    <source>
        <dbReference type="ARBA" id="ARBA00022792"/>
    </source>
</evidence>
<organism evidence="13">
    <name type="scientific">Arthroderma gypseum (strain ATCC MYA-4604 / CBS 118893)</name>
    <name type="common">Microsporum gypseum</name>
    <dbReference type="NCBI Taxonomy" id="535722"/>
    <lineage>
        <taxon>Eukaryota</taxon>
        <taxon>Fungi</taxon>
        <taxon>Dikarya</taxon>
        <taxon>Ascomycota</taxon>
        <taxon>Pezizomycotina</taxon>
        <taxon>Eurotiomycetes</taxon>
        <taxon>Eurotiomycetidae</taxon>
        <taxon>Onygenales</taxon>
        <taxon>Arthrodermataceae</taxon>
        <taxon>Nannizzia</taxon>
    </lineage>
</organism>
<feature type="compositionally biased region" description="Basic and acidic residues" evidence="10">
    <location>
        <begin position="423"/>
        <end position="436"/>
    </location>
</feature>
<dbReference type="eggNOG" id="KOG1239">
    <property type="taxonomic scope" value="Eukaryota"/>
</dbReference>
<dbReference type="EMBL" id="DS989824">
    <property type="protein sequence ID" value="EFR01240.1"/>
    <property type="molecule type" value="Genomic_DNA"/>
</dbReference>
<evidence type="ECO:0000256" key="7">
    <source>
        <dbReference type="ARBA" id="ARBA00023128"/>
    </source>
</evidence>
<feature type="region of interest" description="Disordered" evidence="10">
    <location>
        <begin position="423"/>
        <end position="485"/>
    </location>
</feature>
<evidence type="ECO:0000256" key="9">
    <source>
        <dbReference type="RuleBase" id="RU003945"/>
    </source>
</evidence>
<comment type="subcellular location">
    <subcellularLocation>
        <location evidence="9">Membrane</location>
        <topology evidence="9">Multi-pass membrane protein</topology>
    </subcellularLocation>
    <subcellularLocation>
        <location evidence="1">Mitochondrion inner membrane</location>
        <topology evidence="1">Multi-pass membrane protein</topology>
    </subcellularLocation>
</comment>
<dbReference type="FunCoup" id="E4URY3">
    <property type="interactions" value="587"/>
</dbReference>
<accession>E4URY3</accession>
<dbReference type="RefSeq" id="XP_003174070.1">
    <property type="nucleotide sequence ID" value="XM_003174022.1"/>
</dbReference>
<keyword evidence="5" id="KW-0809">Transit peptide</keyword>